<organism evidence="6 7">
    <name type="scientific">Limnochorda pilosa</name>
    <dbReference type="NCBI Taxonomy" id="1555112"/>
    <lineage>
        <taxon>Bacteria</taxon>
        <taxon>Bacillati</taxon>
        <taxon>Bacillota</taxon>
        <taxon>Limnochordia</taxon>
        <taxon>Limnochordales</taxon>
        <taxon>Limnochordaceae</taxon>
        <taxon>Limnochorda</taxon>
    </lineage>
</organism>
<dbReference type="Gene3D" id="1.10.10.10">
    <property type="entry name" value="Winged helix-like DNA-binding domain superfamily/Winged helix DNA-binding domain"/>
    <property type="match status" value="1"/>
</dbReference>
<dbReference type="STRING" id="1555112.LIP_2015"/>
<dbReference type="Pfam" id="PF01614">
    <property type="entry name" value="IclR_C"/>
    <property type="match status" value="1"/>
</dbReference>
<dbReference type="InterPro" id="IPR014757">
    <property type="entry name" value="Tscrpt_reg_IclR_C"/>
</dbReference>
<dbReference type="SMART" id="SM00346">
    <property type="entry name" value="HTH_ICLR"/>
    <property type="match status" value="1"/>
</dbReference>
<dbReference type="PANTHER" id="PTHR30136:SF24">
    <property type="entry name" value="HTH-TYPE TRANSCRIPTIONAL REPRESSOR ALLR"/>
    <property type="match status" value="1"/>
</dbReference>
<dbReference type="Gene3D" id="3.30.450.40">
    <property type="match status" value="1"/>
</dbReference>
<dbReference type="GO" id="GO:0003677">
    <property type="term" value="F:DNA binding"/>
    <property type="evidence" value="ECO:0007669"/>
    <property type="project" value="UniProtKB-KW"/>
</dbReference>
<dbReference type="InterPro" id="IPR050707">
    <property type="entry name" value="HTH_MetabolicPath_Reg"/>
</dbReference>
<evidence type="ECO:0000256" key="2">
    <source>
        <dbReference type="ARBA" id="ARBA00023125"/>
    </source>
</evidence>
<protein>
    <submittedName>
        <fullName evidence="6">IclR family transcriptional regulator</fullName>
    </submittedName>
</protein>
<dbReference type="SUPFAM" id="SSF46785">
    <property type="entry name" value="Winged helix' DNA-binding domain"/>
    <property type="match status" value="1"/>
</dbReference>
<evidence type="ECO:0000259" key="4">
    <source>
        <dbReference type="PROSITE" id="PS51077"/>
    </source>
</evidence>
<dbReference type="SUPFAM" id="SSF55781">
    <property type="entry name" value="GAF domain-like"/>
    <property type="match status" value="1"/>
</dbReference>
<dbReference type="PROSITE" id="PS51077">
    <property type="entry name" value="HTH_ICLR"/>
    <property type="match status" value="1"/>
</dbReference>
<keyword evidence="7" id="KW-1185">Reference proteome</keyword>
<keyword evidence="1" id="KW-0805">Transcription regulation</keyword>
<dbReference type="AlphaFoldDB" id="A0A0K2SL59"/>
<evidence type="ECO:0000313" key="7">
    <source>
        <dbReference type="Proteomes" id="UP000065807"/>
    </source>
</evidence>
<dbReference type="KEGG" id="lpil:LIP_2015"/>
<dbReference type="InterPro" id="IPR029016">
    <property type="entry name" value="GAF-like_dom_sf"/>
</dbReference>
<dbReference type="Pfam" id="PF09339">
    <property type="entry name" value="HTH_IclR"/>
    <property type="match status" value="1"/>
</dbReference>
<keyword evidence="2" id="KW-0238">DNA-binding</keyword>
<dbReference type="Proteomes" id="UP000065807">
    <property type="component" value="Chromosome"/>
</dbReference>
<evidence type="ECO:0000259" key="5">
    <source>
        <dbReference type="PROSITE" id="PS51078"/>
    </source>
</evidence>
<gene>
    <name evidence="6" type="ORF">LIP_2015</name>
</gene>
<dbReference type="PATRIC" id="fig|1555112.3.peg.2049"/>
<keyword evidence="3" id="KW-0804">Transcription</keyword>
<dbReference type="InterPro" id="IPR005471">
    <property type="entry name" value="Tscrpt_reg_IclR_N"/>
</dbReference>
<evidence type="ECO:0000313" key="6">
    <source>
        <dbReference type="EMBL" id="BAS27856.1"/>
    </source>
</evidence>
<dbReference type="InterPro" id="IPR036388">
    <property type="entry name" value="WH-like_DNA-bd_sf"/>
</dbReference>
<evidence type="ECO:0000256" key="3">
    <source>
        <dbReference type="ARBA" id="ARBA00023163"/>
    </source>
</evidence>
<accession>A0A0K2SL59</accession>
<dbReference type="PROSITE" id="PS51078">
    <property type="entry name" value="ICLR_ED"/>
    <property type="match status" value="1"/>
</dbReference>
<evidence type="ECO:0000256" key="1">
    <source>
        <dbReference type="ARBA" id="ARBA00023015"/>
    </source>
</evidence>
<dbReference type="InterPro" id="IPR036390">
    <property type="entry name" value="WH_DNA-bd_sf"/>
</dbReference>
<dbReference type="PANTHER" id="PTHR30136">
    <property type="entry name" value="HELIX-TURN-HELIX TRANSCRIPTIONAL REGULATOR, ICLR FAMILY"/>
    <property type="match status" value="1"/>
</dbReference>
<sequence>MDHPPVPRVGAVRNAIRILFSVGLSGARGITLSELARAVQLPKSTVLRITMTLVDDGLVQREEPTGLFRLGIRTFELGSLVLSVLEIPRQARPYLEKLAEQTRETVHLCVLDDGEVVYVDKIESPQTVRLYSRIGRRAPAHCTGVGKVLLAHLPGDERLHLVERHPLDGYTPNTITDFLALEKELEEIRKTGIAFDQEEHEEGIRCVAAPIFDYTGEARAAVSVTVPTFRTTPDRMKELAELVRQTTEVISEAMGYGAHRNIRGSFGGGVVRG</sequence>
<reference evidence="7" key="1">
    <citation type="submission" date="2015-07" db="EMBL/GenBank/DDBJ databases">
        <title>Complete genome sequence and phylogenetic analysis of Limnochorda pilosa.</title>
        <authorList>
            <person name="Watanabe M."/>
            <person name="Kojima H."/>
            <person name="Fukui M."/>
        </authorList>
    </citation>
    <scope>NUCLEOTIDE SEQUENCE [LARGE SCALE GENOMIC DNA]</scope>
    <source>
        <strain evidence="7">HC45</strain>
    </source>
</reference>
<feature type="domain" description="HTH iclR-type" evidence="4">
    <location>
        <begin position="9"/>
        <end position="72"/>
    </location>
</feature>
<dbReference type="EMBL" id="AP014924">
    <property type="protein sequence ID" value="BAS27856.1"/>
    <property type="molecule type" value="Genomic_DNA"/>
</dbReference>
<feature type="domain" description="IclR-ED" evidence="5">
    <location>
        <begin position="73"/>
        <end position="256"/>
    </location>
</feature>
<name>A0A0K2SL59_LIMPI</name>
<reference evidence="7" key="2">
    <citation type="journal article" date="2016" name="Int. J. Syst. Evol. Microbiol.">
        <title>Complete genome sequence and cell structure of Limnochorda pilosa, a Gram-negative spore-former within the phylum Firmicutes.</title>
        <authorList>
            <person name="Watanabe M."/>
            <person name="Kojima H."/>
            <person name="Fukui M."/>
        </authorList>
    </citation>
    <scope>NUCLEOTIDE SEQUENCE [LARGE SCALE GENOMIC DNA]</scope>
    <source>
        <strain evidence="7">HC45</strain>
    </source>
</reference>
<dbReference type="GO" id="GO:0045892">
    <property type="term" value="P:negative regulation of DNA-templated transcription"/>
    <property type="evidence" value="ECO:0007669"/>
    <property type="project" value="TreeGrafter"/>
</dbReference>
<proteinExistence type="predicted"/>
<dbReference type="GO" id="GO:0003700">
    <property type="term" value="F:DNA-binding transcription factor activity"/>
    <property type="evidence" value="ECO:0007669"/>
    <property type="project" value="TreeGrafter"/>
</dbReference>